<feature type="region of interest" description="Disordered" evidence="2">
    <location>
        <begin position="74"/>
        <end position="156"/>
    </location>
</feature>
<keyword evidence="3" id="KW-1133">Transmembrane helix</keyword>
<dbReference type="Gene3D" id="3.40.630.40">
    <property type="entry name" value="Zn-dependent exopeptidases"/>
    <property type="match status" value="1"/>
</dbReference>
<dbReference type="PANTHER" id="PTHR30404:SF0">
    <property type="entry name" value="N-ACETYLMURAMOYL-L-ALANINE AMIDASE AMIC"/>
    <property type="match status" value="1"/>
</dbReference>
<evidence type="ECO:0000256" key="2">
    <source>
        <dbReference type="SAM" id="MobiDB-lite"/>
    </source>
</evidence>
<sequence length="363" mass="37040">MPSDPWESFDSPPRPRNRNPPSPGNPYEARRDEQAAGQRRRTRTAVLVVAGVLALVGGTALAVEWPSKGDGGVEVVAGSTVPPADPASAAATGGQAPPPAAVSDGPATAASPGQTPATVPVAPATPPGTPAPGGKPLAGKTVVIDPGHNPGNSKHTAEIGRQVDAGGFRKNCDETGTETNAGYTEAQFTLDVANRTRAVLVELGAKVVFTWDDDRAWGPCVDERARIGNEAHADAVVSIHGDGAAASGTGFHVIVPGTITAGTTDTGPILVPSRSLGDALVQAFAKATATKPANYIGTAGIDVRKDLGGLNLSTVPKVFIECGNMRNSGDARRMTDPTWRQSAAEGIAYGIRDYLTTGSGPAR</sequence>
<keyword evidence="3" id="KW-0812">Transmembrane</keyword>
<dbReference type="RefSeq" id="WP_345673377.1">
    <property type="nucleotide sequence ID" value="NZ_BAABHS010000001.1"/>
</dbReference>
<feature type="compositionally biased region" description="Pro residues" evidence="2">
    <location>
        <begin position="12"/>
        <end position="24"/>
    </location>
</feature>
<dbReference type="InterPro" id="IPR002508">
    <property type="entry name" value="MurNAc-LAA_cat"/>
</dbReference>
<evidence type="ECO:0000256" key="3">
    <source>
        <dbReference type="SAM" id="Phobius"/>
    </source>
</evidence>
<evidence type="ECO:0000313" key="6">
    <source>
        <dbReference type="Proteomes" id="UP001500466"/>
    </source>
</evidence>
<reference evidence="6" key="1">
    <citation type="journal article" date="2019" name="Int. J. Syst. Evol. Microbiol.">
        <title>The Global Catalogue of Microorganisms (GCM) 10K type strain sequencing project: providing services to taxonomists for standard genome sequencing and annotation.</title>
        <authorList>
            <consortium name="The Broad Institute Genomics Platform"/>
            <consortium name="The Broad Institute Genome Sequencing Center for Infectious Disease"/>
            <person name="Wu L."/>
            <person name="Ma J."/>
        </authorList>
    </citation>
    <scope>NUCLEOTIDE SEQUENCE [LARGE SCALE GENOMIC DNA]</scope>
    <source>
        <strain evidence="6">JCM 17986</strain>
    </source>
</reference>
<evidence type="ECO:0000256" key="1">
    <source>
        <dbReference type="ARBA" id="ARBA00022801"/>
    </source>
</evidence>
<dbReference type="PANTHER" id="PTHR30404">
    <property type="entry name" value="N-ACETYLMURAMOYL-L-ALANINE AMIDASE"/>
    <property type="match status" value="1"/>
</dbReference>
<dbReference type="InterPro" id="IPR050695">
    <property type="entry name" value="N-acetylmuramoyl_amidase_3"/>
</dbReference>
<dbReference type="Pfam" id="PF01520">
    <property type="entry name" value="Amidase_3"/>
    <property type="match status" value="1"/>
</dbReference>
<keyword evidence="6" id="KW-1185">Reference proteome</keyword>
<organism evidence="5 6">
    <name type="scientific">Yinghuangia aomiensis</name>
    <dbReference type="NCBI Taxonomy" id="676205"/>
    <lineage>
        <taxon>Bacteria</taxon>
        <taxon>Bacillati</taxon>
        <taxon>Actinomycetota</taxon>
        <taxon>Actinomycetes</taxon>
        <taxon>Kitasatosporales</taxon>
        <taxon>Streptomycetaceae</taxon>
        <taxon>Yinghuangia</taxon>
    </lineage>
</organism>
<dbReference type="EMBL" id="BAABHS010000001">
    <property type="protein sequence ID" value="GAA4946747.1"/>
    <property type="molecule type" value="Genomic_DNA"/>
</dbReference>
<feature type="transmembrane region" description="Helical" evidence="3">
    <location>
        <begin position="44"/>
        <end position="63"/>
    </location>
</feature>
<dbReference type="SMART" id="SM00646">
    <property type="entry name" value="Ami_3"/>
    <property type="match status" value="1"/>
</dbReference>
<name>A0ABP9GLF8_9ACTN</name>
<protein>
    <submittedName>
        <fullName evidence="5">N-acetylmuramoyl-L-alanine amidase</fullName>
    </submittedName>
</protein>
<keyword evidence="1" id="KW-0378">Hydrolase</keyword>
<feature type="compositionally biased region" description="Low complexity" evidence="2">
    <location>
        <begin position="132"/>
        <end position="141"/>
    </location>
</feature>
<gene>
    <name evidence="5" type="ORF">GCM10023205_03240</name>
</gene>
<keyword evidence="3" id="KW-0472">Membrane</keyword>
<feature type="compositionally biased region" description="Low complexity" evidence="2">
    <location>
        <begin position="112"/>
        <end position="122"/>
    </location>
</feature>
<accession>A0ABP9GLF8</accession>
<evidence type="ECO:0000259" key="4">
    <source>
        <dbReference type="SMART" id="SM00646"/>
    </source>
</evidence>
<dbReference type="CDD" id="cd02696">
    <property type="entry name" value="MurNAc-LAA"/>
    <property type="match status" value="1"/>
</dbReference>
<dbReference type="Proteomes" id="UP001500466">
    <property type="component" value="Unassembled WGS sequence"/>
</dbReference>
<feature type="region of interest" description="Disordered" evidence="2">
    <location>
        <begin position="1"/>
        <end position="41"/>
    </location>
</feature>
<feature type="domain" description="MurNAc-LAA" evidence="4">
    <location>
        <begin position="225"/>
        <end position="352"/>
    </location>
</feature>
<feature type="compositionally biased region" description="Low complexity" evidence="2">
    <location>
        <begin position="86"/>
        <end position="95"/>
    </location>
</feature>
<proteinExistence type="predicted"/>
<dbReference type="SUPFAM" id="SSF53187">
    <property type="entry name" value="Zn-dependent exopeptidases"/>
    <property type="match status" value="1"/>
</dbReference>
<comment type="caution">
    <text evidence="5">The sequence shown here is derived from an EMBL/GenBank/DDBJ whole genome shotgun (WGS) entry which is preliminary data.</text>
</comment>
<evidence type="ECO:0000313" key="5">
    <source>
        <dbReference type="EMBL" id="GAA4946747.1"/>
    </source>
</evidence>